<dbReference type="Pfam" id="PF20785">
    <property type="entry name" value="MACPF_D3"/>
    <property type="match status" value="1"/>
</dbReference>
<dbReference type="Proteomes" id="UP000433928">
    <property type="component" value="Unassembled WGS sequence"/>
</dbReference>
<sequence>CMVLENFNEKGFYKYYHEATNMEYLYDPTTKLCFSFFADERDESLLEVYGLSSWAFNLSEKQISIATLANLYTIIGL</sequence>
<dbReference type="InterPro" id="IPR048467">
    <property type="entry name" value="MACPF_D3"/>
</dbReference>
<comment type="caution">
    <text evidence="2">The sequence shown here is derived from an EMBL/GenBank/DDBJ whole genome shotgun (WGS) entry which is preliminary data.</text>
</comment>
<dbReference type="EMBL" id="WCUG01000044">
    <property type="protein sequence ID" value="KAB4166295.1"/>
    <property type="molecule type" value="Genomic_DNA"/>
</dbReference>
<proteinExistence type="predicted"/>
<gene>
    <name evidence="2" type="ORF">GAQ59_21045</name>
</gene>
<accession>A0A6I0KHI3</accession>
<protein>
    <recommendedName>
        <fullName evidence="1">MACPF protein D3 domain-containing protein</fullName>
    </recommendedName>
</protein>
<evidence type="ECO:0000313" key="3">
    <source>
        <dbReference type="Proteomes" id="UP000433928"/>
    </source>
</evidence>
<reference evidence="2 3" key="1">
    <citation type="journal article" date="2019" name="Nat. Med.">
        <title>A library of human gut bacterial isolates paired with longitudinal multiomics data enables mechanistic microbiome research.</title>
        <authorList>
            <person name="Poyet M."/>
            <person name="Groussin M."/>
            <person name="Gibbons S.M."/>
            <person name="Avila-Pacheco J."/>
            <person name="Jiang X."/>
            <person name="Kearney S.M."/>
            <person name="Perrotta A.R."/>
            <person name="Berdy B."/>
            <person name="Zhao S."/>
            <person name="Lieberman T.D."/>
            <person name="Swanson P.K."/>
            <person name="Smith M."/>
            <person name="Roesemann S."/>
            <person name="Alexander J.E."/>
            <person name="Rich S.A."/>
            <person name="Livny J."/>
            <person name="Vlamakis H."/>
            <person name="Clish C."/>
            <person name="Bullock K."/>
            <person name="Deik A."/>
            <person name="Scott J."/>
            <person name="Pierce K.A."/>
            <person name="Xavier R.J."/>
            <person name="Alm E.J."/>
        </authorList>
    </citation>
    <scope>NUCLEOTIDE SEQUENCE [LARGE SCALE GENOMIC DNA]</scope>
    <source>
        <strain evidence="2 3">BIOML-A27</strain>
    </source>
</reference>
<name>A0A6I0KHI3_BACUN</name>
<evidence type="ECO:0000259" key="1">
    <source>
        <dbReference type="Pfam" id="PF20785"/>
    </source>
</evidence>
<evidence type="ECO:0000313" key="2">
    <source>
        <dbReference type="EMBL" id="KAB4166295.1"/>
    </source>
</evidence>
<dbReference type="AlphaFoldDB" id="A0A6I0KHI3"/>
<feature type="non-terminal residue" evidence="2">
    <location>
        <position position="1"/>
    </location>
</feature>
<feature type="domain" description="MACPF protein D3" evidence="1">
    <location>
        <begin position="12"/>
        <end position="77"/>
    </location>
</feature>
<organism evidence="2 3">
    <name type="scientific">Bacteroides uniformis</name>
    <dbReference type="NCBI Taxonomy" id="820"/>
    <lineage>
        <taxon>Bacteria</taxon>
        <taxon>Pseudomonadati</taxon>
        <taxon>Bacteroidota</taxon>
        <taxon>Bacteroidia</taxon>
        <taxon>Bacteroidales</taxon>
        <taxon>Bacteroidaceae</taxon>
        <taxon>Bacteroides</taxon>
    </lineage>
</organism>
<dbReference type="Gene3D" id="3.30.160.840">
    <property type="match status" value="1"/>
</dbReference>